<dbReference type="Proteomes" id="UP000030401">
    <property type="component" value="Unassembled WGS sequence"/>
</dbReference>
<feature type="transmembrane region" description="Helical" evidence="6">
    <location>
        <begin position="360"/>
        <end position="381"/>
    </location>
</feature>
<feature type="transmembrane region" description="Helical" evidence="6">
    <location>
        <begin position="31"/>
        <end position="48"/>
    </location>
</feature>
<dbReference type="STRING" id="1385512.N784_06560"/>
<evidence type="ECO:0000256" key="4">
    <source>
        <dbReference type="ARBA" id="ARBA00022989"/>
    </source>
</evidence>
<dbReference type="PIRSF" id="PIRSF002457">
    <property type="entry name" value="DASS"/>
    <property type="match status" value="1"/>
</dbReference>
<feature type="transmembrane region" description="Helical" evidence="6">
    <location>
        <begin position="55"/>
        <end position="74"/>
    </location>
</feature>
<feature type="transmembrane region" description="Helical" evidence="6">
    <location>
        <begin position="277"/>
        <end position="296"/>
    </location>
</feature>
<dbReference type="InterPro" id="IPR030676">
    <property type="entry name" value="CitT-rel"/>
</dbReference>
<keyword evidence="8" id="KW-1185">Reference proteome</keyword>
<evidence type="ECO:0000256" key="6">
    <source>
        <dbReference type="SAM" id="Phobius"/>
    </source>
</evidence>
<comment type="subcellular location">
    <subcellularLocation>
        <location evidence="1">Membrane</location>
        <topology evidence="1">Multi-pass membrane protein</topology>
    </subcellularLocation>
</comment>
<dbReference type="InterPro" id="IPR001898">
    <property type="entry name" value="SLC13A/DASS"/>
</dbReference>
<feature type="transmembrane region" description="Helical" evidence="6">
    <location>
        <begin position="459"/>
        <end position="480"/>
    </location>
</feature>
<dbReference type="AlphaFoldDB" id="A0A0A5HQE6"/>
<feature type="transmembrane region" description="Helical" evidence="6">
    <location>
        <begin position="226"/>
        <end position="245"/>
    </location>
</feature>
<comment type="caution">
    <text evidence="7">The sequence shown here is derived from an EMBL/GenBank/DDBJ whole genome shotgun (WGS) entry which is preliminary data.</text>
</comment>
<evidence type="ECO:0000256" key="5">
    <source>
        <dbReference type="ARBA" id="ARBA00023136"/>
    </source>
</evidence>
<proteinExistence type="inferred from homology"/>
<feature type="transmembrane region" description="Helical" evidence="6">
    <location>
        <begin position="133"/>
        <end position="151"/>
    </location>
</feature>
<organism evidence="7 8">
    <name type="scientific">Pontibacillus litoralis JSM 072002</name>
    <dbReference type="NCBI Taxonomy" id="1385512"/>
    <lineage>
        <taxon>Bacteria</taxon>
        <taxon>Bacillati</taxon>
        <taxon>Bacillota</taxon>
        <taxon>Bacilli</taxon>
        <taxon>Bacillales</taxon>
        <taxon>Bacillaceae</taxon>
        <taxon>Pontibacillus</taxon>
    </lineage>
</organism>
<evidence type="ECO:0000256" key="1">
    <source>
        <dbReference type="ARBA" id="ARBA00004141"/>
    </source>
</evidence>
<evidence type="ECO:0000313" key="7">
    <source>
        <dbReference type="EMBL" id="KGX85852.1"/>
    </source>
</evidence>
<dbReference type="Pfam" id="PF00939">
    <property type="entry name" value="Na_sulph_symp"/>
    <property type="match status" value="1"/>
</dbReference>
<feature type="transmembrane region" description="Helical" evidence="6">
    <location>
        <begin position="86"/>
        <end position="112"/>
    </location>
</feature>
<evidence type="ECO:0000256" key="3">
    <source>
        <dbReference type="ARBA" id="ARBA00022692"/>
    </source>
</evidence>
<feature type="transmembrane region" description="Helical" evidence="6">
    <location>
        <begin position="329"/>
        <end position="348"/>
    </location>
</feature>
<keyword evidence="3 6" id="KW-0812">Transmembrane</keyword>
<feature type="transmembrane region" description="Helical" evidence="6">
    <location>
        <begin position="420"/>
        <end position="438"/>
    </location>
</feature>
<dbReference type="eggNOG" id="COG0471">
    <property type="taxonomic scope" value="Bacteria"/>
</dbReference>
<feature type="transmembrane region" description="Helical" evidence="6">
    <location>
        <begin position="181"/>
        <end position="199"/>
    </location>
</feature>
<dbReference type="EMBL" id="AVPG01000018">
    <property type="protein sequence ID" value="KGX85852.1"/>
    <property type="molecule type" value="Genomic_DNA"/>
</dbReference>
<accession>A0A0A5HQE6</accession>
<dbReference type="GO" id="GO:0022857">
    <property type="term" value="F:transmembrane transporter activity"/>
    <property type="evidence" value="ECO:0007669"/>
    <property type="project" value="InterPro"/>
</dbReference>
<dbReference type="NCBIfam" id="TIGR00785">
    <property type="entry name" value="dass"/>
    <property type="match status" value="1"/>
</dbReference>
<dbReference type="OrthoDB" id="9765532at2"/>
<evidence type="ECO:0000256" key="2">
    <source>
        <dbReference type="ARBA" id="ARBA00007349"/>
    </source>
</evidence>
<feature type="transmembrane region" description="Helical" evidence="6">
    <location>
        <begin position="157"/>
        <end position="174"/>
    </location>
</feature>
<feature type="transmembrane region" description="Helical" evidence="6">
    <location>
        <begin position="302"/>
        <end position="322"/>
    </location>
</feature>
<sequence>MKKKDLVALVLAFVVLVVLLLLPTPESLPIVGHRVLAILAFAVILWVTEAVKYPVSSVMIIGLLAVFVGLSPTIEDPSTIYGTKEALGMAVSGFSSTAVVLVGGALFLAAAMEHTGLHQRLALFIMSKVGIKANRLVIGTILVSFVLALFVPSATARAGTIIPILLGMVAAFGLGKTSRLAALLVITAVQSISIWNVGIKTAAAQNMVALGFMQSEFGVDVAWGEWFLYAAPWSILMSILLYIIMTRLIKPEETKLTGGNSIQAQLNELGNIKAEEIRLIIISLSLLILWSTEGVIHPFDSTTLMVIAVAIMLTPKVGIFNWGEVQNKIPWGTLIVFATGISLGKVLLDTEAATWLSSNTFEALGVTSLSLLGMIAVLAAFNIFIHLGFASATSLASTLIPIVIALVIGMEPTSFNGPGLVLIMQFVICFGFLLPVNAPQNMLAYGTGTFTTKDFLKSGVPITIVGYILILVFSATYWQWVGLL</sequence>
<reference evidence="7 8" key="1">
    <citation type="submission" date="2013-08" db="EMBL/GenBank/DDBJ databases">
        <authorList>
            <person name="Huang J."/>
            <person name="Wang G."/>
        </authorList>
    </citation>
    <scope>NUCLEOTIDE SEQUENCE [LARGE SCALE GENOMIC DNA]</scope>
    <source>
        <strain evidence="7 8">JSM 072002</strain>
    </source>
</reference>
<comment type="similarity">
    <text evidence="2">Belongs to the SLC13A/DASS transporter (TC 2.A.47) family. DIT1 subfamily.</text>
</comment>
<evidence type="ECO:0000313" key="8">
    <source>
        <dbReference type="Proteomes" id="UP000030401"/>
    </source>
</evidence>
<gene>
    <name evidence="7" type="ORF">N784_06560</name>
</gene>
<dbReference type="RefSeq" id="WP_036835003.1">
    <property type="nucleotide sequence ID" value="NZ_AVPG01000018.1"/>
</dbReference>
<name>A0A0A5HQE6_9BACI</name>
<dbReference type="PANTHER" id="PTHR10283">
    <property type="entry name" value="SOLUTE CARRIER FAMILY 13 MEMBER"/>
    <property type="match status" value="1"/>
</dbReference>
<dbReference type="GO" id="GO:0005886">
    <property type="term" value="C:plasma membrane"/>
    <property type="evidence" value="ECO:0007669"/>
    <property type="project" value="TreeGrafter"/>
</dbReference>
<keyword evidence="5 6" id="KW-0472">Membrane</keyword>
<feature type="transmembrane region" description="Helical" evidence="6">
    <location>
        <begin position="388"/>
        <end position="408"/>
    </location>
</feature>
<protein>
    <submittedName>
        <fullName evidence="7">Membrane protein</fullName>
    </submittedName>
</protein>
<keyword evidence="4 6" id="KW-1133">Transmembrane helix</keyword>